<feature type="domain" description="STAS" evidence="3">
    <location>
        <begin position="11"/>
        <end position="121"/>
    </location>
</feature>
<comment type="similarity">
    <text evidence="1 2">Belongs to the anti-sigma-factor antagonist family.</text>
</comment>
<organism evidence="4 5">
    <name type="scientific">Planomonospora venezuelensis</name>
    <dbReference type="NCBI Taxonomy" id="1999"/>
    <lineage>
        <taxon>Bacteria</taxon>
        <taxon>Bacillati</taxon>
        <taxon>Actinomycetota</taxon>
        <taxon>Actinomycetes</taxon>
        <taxon>Streptosporangiales</taxon>
        <taxon>Streptosporangiaceae</taxon>
        <taxon>Planomonospora</taxon>
    </lineage>
</organism>
<dbReference type="RefSeq" id="WP_184941423.1">
    <property type="nucleotide sequence ID" value="NZ_BAAAWZ010000004.1"/>
</dbReference>
<dbReference type="EMBL" id="JACHJJ010000007">
    <property type="protein sequence ID" value="MBB5963347.1"/>
    <property type="molecule type" value="Genomic_DNA"/>
</dbReference>
<comment type="caution">
    <text evidence="4">The sequence shown here is derived from an EMBL/GenBank/DDBJ whole genome shotgun (WGS) entry which is preliminary data.</text>
</comment>
<evidence type="ECO:0000259" key="3">
    <source>
        <dbReference type="PROSITE" id="PS50801"/>
    </source>
</evidence>
<reference evidence="4 5" key="1">
    <citation type="submission" date="2020-08" db="EMBL/GenBank/DDBJ databases">
        <title>Genomic Encyclopedia of Type Strains, Phase III (KMG-III): the genomes of soil and plant-associated and newly described type strains.</title>
        <authorList>
            <person name="Whitman W."/>
        </authorList>
    </citation>
    <scope>NUCLEOTIDE SEQUENCE [LARGE SCALE GENOMIC DNA]</scope>
    <source>
        <strain evidence="4 5">CECT 3303</strain>
    </source>
</reference>
<dbReference type="PANTHER" id="PTHR33495">
    <property type="entry name" value="ANTI-SIGMA FACTOR ANTAGONIST TM_1081-RELATED-RELATED"/>
    <property type="match status" value="1"/>
</dbReference>
<sequence>MLFAPDHGPALTVWAGLYNDAVVLRATGALDAAGAPVLHEHLQRLWDLPDLPVLIIDLAETAFCDSAGLGVLVTALQRSETRGTRLMLAGVGGVVARVLAVTGLRTTFTVHSDVADALRAATRRTARPGNEHLSSA</sequence>
<dbReference type="PROSITE" id="PS50801">
    <property type="entry name" value="STAS"/>
    <property type="match status" value="1"/>
</dbReference>
<keyword evidence="5" id="KW-1185">Reference proteome</keyword>
<dbReference type="Proteomes" id="UP000562352">
    <property type="component" value="Unassembled WGS sequence"/>
</dbReference>
<dbReference type="InterPro" id="IPR003658">
    <property type="entry name" value="Anti-sigma_ant"/>
</dbReference>
<dbReference type="SUPFAM" id="SSF52091">
    <property type="entry name" value="SpoIIaa-like"/>
    <property type="match status" value="1"/>
</dbReference>
<dbReference type="GO" id="GO:0043856">
    <property type="term" value="F:anti-sigma factor antagonist activity"/>
    <property type="evidence" value="ECO:0007669"/>
    <property type="project" value="InterPro"/>
</dbReference>
<dbReference type="NCBIfam" id="TIGR00377">
    <property type="entry name" value="ant_ant_sig"/>
    <property type="match status" value="1"/>
</dbReference>
<dbReference type="InterPro" id="IPR002645">
    <property type="entry name" value="STAS_dom"/>
</dbReference>
<evidence type="ECO:0000256" key="2">
    <source>
        <dbReference type="RuleBase" id="RU003749"/>
    </source>
</evidence>
<dbReference type="InterPro" id="IPR036513">
    <property type="entry name" value="STAS_dom_sf"/>
</dbReference>
<dbReference type="Pfam" id="PF01740">
    <property type="entry name" value="STAS"/>
    <property type="match status" value="1"/>
</dbReference>
<evidence type="ECO:0000313" key="4">
    <source>
        <dbReference type="EMBL" id="MBB5963347.1"/>
    </source>
</evidence>
<dbReference type="AlphaFoldDB" id="A0A841D4K8"/>
<accession>A0A841D4K8</accession>
<proteinExistence type="inferred from homology"/>
<protein>
    <recommendedName>
        <fullName evidence="2">Anti-sigma factor antagonist</fullName>
    </recommendedName>
</protein>
<dbReference type="CDD" id="cd07043">
    <property type="entry name" value="STAS_anti-anti-sigma_factors"/>
    <property type="match status" value="1"/>
</dbReference>
<dbReference type="Gene3D" id="3.30.750.24">
    <property type="entry name" value="STAS domain"/>
    <property type="match status" value="1"/>
</dbReference>
<dbReference type="PANTHER" id="PTHR33495:SF2">
    <property type="entry name" value="ANTI-SIGMA FACTOR ANTAGONIST TM_1081-RELATED"/>
    <property type="match status" value="1"/>
</dbReference>
<gene>
    <name evidence="4" type="ORF">FHS22_002626</name>
</gene>
<evidence type="ECO:0000256" key="1">
    <source>
        <dbReference type="ARBA" id="ARBA00009013"/>
    </source>
</evidence>
<name>A0A841D4K8_PLAVE</name>
<evidence type="ECO:0000313" key="5">
    <source>
        <dbReference type="Proteomes" id="UP000562352"/>
    </source>
</evidence>